<proteinExistence type="predicted"/>
<evidence type="ECO:0000313" key="1">
    <source>
        <dbReference type="EMBL" id="KNE91000.1"/>
    </source>
</evidence>
<evidence type="ECO:0000313" key="2">
    <source>
        <dbReference type="Proteomes" id="UP000054564"/>
    </source>
</evidence>
<sequence length="555" mass="64170">MVILSRSTLSTIALIYALGFGRLSLSSLDAGEHAVTQSWGGLQGVGDLSSSSTIVIDDPKEITQEERLLELDSAARKAEIKLLDDTCRQIERRIRRLAPSNQVRTQLEDLRLALKRPILDRVLQLSGLGPSMTSLNAVRHPGQAGSSIRRTTLQLSKSSSWTNKLWSWLKSLSHSIVARQNREMTYIEIPDDVLLILKELMSNDMMKSWTSLENTLIEFEAHADRLDKNHANFKLNFLEILYTLGDCIHRYQLLRPDFIPNMEIFKTPTLFKMIKFHVELLFSKEKTIFFDRPESVIPQLDFLTTSQNFKHFHRTIKGLPVKDQRHVVYIVLSTIMDQAPWHTRFDEDHGMSRSFYNIRGIITESTFLDKADRLSSALINEPQIDHIGTFENIWIVYVIKTVIKVLQTPAKTYKASRRVEFLVVYYLSHFLNTYYGALFEAVLRRSEDRSFFHERMDYLTAYLTFFRHRFEDPRLKQDGSFPASVSDGNTLYNVAILQWMETVTTYTFDHSLILHHELDRSPHFTLWMGTKCCYCASPFRTCPPSCPAAKLKQII</sequence>
<keyword evidence="2" id="KW-1185">Reference proteome</keyword>
<dbReference type="Proteomes" id="UP000054564">
    <property type="component" value="Unassembled WGS sequence"/>
</dbReference>
<name>A0A0L0UVG7_9BASI</name>
<organism evidence="1 2">
    <name type="scientific">Puccinia striiformis f. sp. tritici PST-78</name>
    <dbReference type="NCBI Taxonomy" id="1165861"/>
    <lineage>
        <taxon>Eukaryota</taxon>
        <taxon>Fungi</taxon>
        <taxon>Dikarya</taxon>
        <taxon>Basidiomycota</taxon>
        <taxon>Pucciniomycotina</taxon>
        <taxon>Pucciniomycetes</taxon>
        <taxon>Pucciniales</taxon>
        <taxon>Pucciniaceae</taxon>
        <taxon>Puccinia</taxon>
    </lineage>
</organism>
<dbReference type="AlphaFoldDB" id="A0A0L0UVG7"/>
<dbReference type="OrthoDB" id="10302513at2759"/>
<reference evidence="2" key="1">
    <citation type="submission" date="2014-03" db="EMBL/GenBank/DDBJ databases">
        <title>The Genome Sequence of Puccinia striiformis f. sp. tritici PST-78.</title>
        <authorList>
            <consortium name="The Broad Institute Genome Sequencing Platform"/>
            <person name="Cuomo C."/>
            <person name="Hulbert S."/>
            <person name="Chen X."/>
            <person name="Walker B."/>
            <person name="Young S.K."/>
            <person name="Zeng Q."/>
            <person name="Gargeya S."/>
            <person name="Fitzgerald M."/>
            <person name="Haas B."/>
            <person name="Abouelleil A."/>
            <person name="Alvarado L."/>
            <person name="Arachchi H.M."/>
            <person name="Berlin A.M."/>
            <person name="Chapman S.B."/>
            <person name="Goldberg J."/>
            <person name="Griggs A."/>
            <person name="Gujja S."/>
            <person name="Hansen M."/>
            <person name="Howarth C."/>
            <person name="Imamovic A."/>
            <person name="Larimer J."/>
            <person name="McCowan C."/>
            <person name="Montmayeur A."/>
            <person name="Murphy C."/>
            <person name="Neiman D."/>
            <person name="Pearson M."/>
            <person name="Priest M."/>
            <person name="Roberts A."/>
            <person name="Saif S."/>
            <person name="Shea T."/>
            <person name="Sisk P."/>
            <person name="Sykes S."/>
            <person name="Wortman J."/>
            <person name="Nusbaum C."/>
            <person name="Birren B."/>
        </authorList>
    </citation>
    <scope>NUCLEOTIDE SEQUENCE [LARGE SCALE GENOMIC DNA]</scope>
    <source>
        <strain evidence="2">race PST-78</strain>
    </source>
</reference>
<gene>
    <name evidence="1" type="ORF">PSTG_15565</name>
</gene>
<accession>A0A0L0UVG7</accession>
<comment type="caution">
    <text evidence="1">The sequence shown here is derived from an EMBL/GenBank/DDBJ whole genome shotgun (WGS) entry which is preliminary data.</text>
</comment>
<dbReference type="EMBL" id="AJIL01000225">
    <property type="protein sequence ID" value="KNE91000.1"/>
    <property type="molecule type" value="Genomic_DNA"/>
</dbReference>
<protein>
    <submittedName>
        <fullName evidence="1">Uncharacterized protein</fullName>
    </submittedName>
</protein>